<feature type="transmembrane region" description="Helical" evidence="1">
    <location>
        <begin position="6"/>
        <end position="26"/>
    </location>
</feature>
<keyword evidence="4" id="KW-1185">Reference proteome</keyword>
<evidence type="ECO:0000313" key="4">
    <source>
        <dbReference type="Proteomes" id="UP001217838"/>
    </source>
</evidence>
<dbReference type="InterPro" id="IPR003675">
    <property type="entry name" value="Rce1/LyrA-like_dom"/>
</dbReference>
<accession>A0ABT5B2S1</accession>
<comment type="caution">
    <text evidence="3">The sequence shown here is derived from an EMBL/GenBank/DDBJ whole genome shotgun (WGS) entry which is preliminary data.</text>
</comment>
<dbReference type="GO" id="GO:0008237">
    <property type="term" value="F:metallopeptidase activity"/>
    <property type="evidence" value="ECO:0007669"/>
    <property type="project" value="UniProtKB-KW"/>
</dbReference>
<feature type="transmembrane region" description="Helical" evidence="1">
    <location>
        <begin position="38"/>
        <end position="60"/>
    </location>
</feature>
<dbReference type="EMBL" id="JAQNDN010000004">
    <property type="protein sequence ID" value="MDC0668397.1"/>
    <property type="molecule type" value="Genomic_DNA"/>
</dbReference>
<protein>
    <submittedName>
        <fullName evidence="3">CPBP family intramembrane metalloprotease</fullName>
    </submittedName>
</protein>
<name>A0ABT5B2S1_9BACT</name>
<keyword evidence="1" id="KW-0472">Membrane</keyword>
<keyword evidence="3" id="KW-0645">Protease</keyword>
<evidence type="ECO:0000256" key="1">
    <source>
        <dbReference type="SAM" id="Phobius"/>
    </source>
</evidence>
<proteinExistence type="predicted"/>
<dbReference type="Proteomes" id="UP001217838">
    <property type="component" value="Unassembled WGS sequence"/>
</dbReference>
<feature type="transmembrane region" description="Helical" evidence="1">
    <location>
        <begin position="200"/>
        <end position="222"/>
    </location>
</feature>
<gene>
    <name evidence="3" type="ORF">POL58_11645</name>
</gene>
<dbReference type="Pfam" id="PF02517">
    <property type="entry name" value="Rce1-like"/>
    <property type="match status" value="1"/>
</dbReference>
<keyword evidence="1" id="KW-1133">Transmembrane helix</keyword>
<keyword evidence="1" id="KW-0812">Transmembrane</keyword>
<reference evidence="3 4" key="1">
    <citation type="submission" date="2022-11" db="EMBL/GenBank/DDBJ databases">
        <title>Minimal conservation of predation-associated metabolite biosynthetic gene clusters underscores biosynthetic potential of Myxococcota including descriptions for ten novel species: Archangium lansinium sp. nov., Myxococcus landrumus sp. nov., Nannocystis bai.</title>
        <authorList>
            <person name="Ahearne A."/>
            <person name="Stevens C."/>
            <person name="Dowd S."/>
        </authorList>
    </citation>
    <scope>NUCLEOTIDE SEQUENCE [LARGE SCALE GENOMIC DNA]</scope>
    <source>
        <strain evidence="3 4">NCELM</strain>
    </source>
</reference>
<sequence>MSKRNALALAVIAANVAWMLAFRHAGFVPRDAPVLRGVLLYGPTLGIAAAGLIAALRGGLFTPAELGLRMPAWTLRRGPVGLVLLLIAIFLAGALIDMMVPLGTMAANGMSYDEIVDHLRHHEYRYTYGRRELPLASWDIGVEVFKSVILPPLAEEVPYRALFVPAVLSRLSRSNAALASGVIFFLLHWLVYGAQPHPAYFISGWAFAWAFMLVGLPGSIAAHAGENFGVFMLGTFAAFASSP</sequence>
<feature type="transmembrane region" description="Helical" evidence="1">
    <location>
        <begin position="80"/>
        <end position="100"/>
    </location>
</feature>
<keyword evidence="3" id="KW-0482">Metalloprotease</keyword>
<keyword evidence="3" id="KW-0378">Hydrolase</keyword>
<dbReference type="RefSeq" id="WP_271997478.1">
    <property type="nucleotide sequence ID" value="NZ_JAQNDN010000004.1"/>
</dbReference>
<organism evidence="3 4">
    <name type="scientific">Nannocystis radixulma</name>
    <dbReference type="NCBI Taxonomy" id="2995305"/>
    <lineage>
        <taxon>Bacteria</taxon>
        <taxon>Pseudomonadati</taxon>
        <taxon>Myxococcota</taxon>
        <taxon>Polyangia</taxon>
        <taxon>Nannocystales</taxon>
        <taxon>Nannocystaceae</taxon>
        <taxon>Nannocystis</taxon>
    </lineage>
</organism>
<evidence type="ECO:0000313" key="3">
    <source>
        <dbReference type="EMBL" id="MDC0668397.1"/>
    </source>
</evidence>
<feature type="domain" description="CAAX prenyl protease 2/Lysostaphin resistance protein A-like" evidence="2">
    <location>
        <begin position="145"/>
        <end position="228"/>
    </location>
</feature>
<evidence type="ECO:0000259" key="2">
    <source>
        <dbReference type="Pfam" id="PF02517"/>
    </source>
</evidence>
<feature type="transmembrane region" description="Helical" evidence="1">
    <location>
        <begin position="176"/>
        <end position="194"/>
    </location>
</feature>